<evidence type="ECO:0000313" key="2">
    <source>
        <dbReference type="EMBL" id="HIW87486.1"/>
    </source>
</evidence>
<dbReference type="EMBL" id="DXGG01000137">
    <property type="protein sequence ID" value="HIW87486.1"/>
    <property type="molecule type" value="Genomic_DNA"/>
</dbReference>
<dbReference type="InterPro" id="IPR008969">
    <property type="entry name" value="CarboxyPept-like_regulatory"/>
</dbReference>
<comment type="caution">
    <text evidence="2">The sequence shown here is derived from an EMBL/GenBank/DDBJ whole genome shotgun (WGS) entry which is preliminary data.</text>
</comment>
<protein>
    <submittedName>
        <fullName evidence="2">TonB-dependent receptor</fullName>
    </submittedName>
</protein>
<dbReference type="Proteomes" id="UP000824267">
    <property type="component" value="Unassembled WGS sequence"/>
</dbReference>
<keyword evidence="2" id="KW-0675">Receptor</keyword>
<feature type="signal peptide" evidence="1">
    <location>
        <begin position="1"/>
        <end position="23"/>
    </location>
</feature>
<organism evidence="2 3">
    <name type="scientific">Candidatus Onthomorpha intestinigallinarum</name>
    <dbReference type="NCBI Taxonomy" id="2840880"/>
    <lineage>
        <taxon>Bacteria</taxon>
        <taxon>Pseudomonadati</taxon>
        <taxon>Bacteroidota</taxon>
        <taxon>Bacteroidia</taxon>
        <taxon>Bacteroidales</taxon>
        <taxon>Candidatus Onthomorpha</taxon>
    </lineage>
</organism>
<feature type="chain" id="PRO_5039162267" evidence="1">
    <location>
        <begin position="24"/>
        <end position="807"/>
    </location>
</feature>
<reference evidence="2" key="2">
    <citation type="submission" date="2021-04" db="EMBL/GenBank/DDBJ databases">
        <authorList>
            <person name="Gilroy R."/>
        </authorList>
    </citation>
    <scope>NUCLEOTIDE SEQUENCE</scope>
    <source>
        <strain evidence="2">Gambia16-930</strain>
    </source>
</reference>
<sequence>MKRAFSFLIPFFCFLNLFSQNQATLYGTVRDTSGNAMELVNIGVLNISKPIGVSTDSDGRYSIDVPAGRKIKVVISFIGYAGEEREIRLEKGEKRRLDFVLKPSGAVLAPVEISGDDSREQGVIRMDKEWVRTITGPTGGVEGLVKSFEGVSSNNELSSQYSVRGGNFDENLVYVNDIEIFRPFLIRNAQQEGLSFINSDMVSDIVFSSGGFDAKYGDKMSSVLDIKYRKPKEFAGNASLSLLGGALHLEGILGSRFSYQIGYRNKTNKYLLNSLETQGEYQPSFNDLQVYLTYDLNEKMELAFLGNLADNKYNFIPQTRETSFGNLYEVMKLKVYFDGQELDRFSSVFGAFMFTYNPKKDLQLKLISSAFATNELVNYDIQGQYWLSETGLGFGEEESVERGIGTYIEHARNRLVANIYNIEHKGTKIYDNGNLSWGIKYQHELIDDKVNEWKMVDSSGYTIPSNPDVIGSYDTVTPPQLQNVFKSKNSISSNRLFAYLQRQWEKSTDYGTWYANAGIRGQYWDFNNEVFLSPRASISFSPAIKQDLMFRLASGLYSQSPFYKELRDEQGNINHDILSQKSFHVVLSSDWNFRMFGRPFKFLTSAYYKYMWDLIPYYLDNVQVRYTAKNNAVGYARGIDFRLFGEFIEGIDSWLTFSLMNTEQDIEGDGASYIPRPTDQLYNINVSFQDYIPNMPFIRVYLNFNYGSGYPYGAPNTPFYMHTNRMPDYLRADIAFTFRIKDEDSKWARNNFFRYLKKIWINVEWFNVFSAKNVVSYFWVADYSNKYYGVPNYLTPSQINAKLTVEF</sequence>
<proteinExistence type="predicted"/>
<evidence type="ECO:0000256" key="1">
    <source>
        <dbReference type="SAM" id="SignalP"/>
    </source>
</evidence>
<name>A0A9D1RFV1_9BACT</name>
<gene>
    <name evidence="2" type="ORF">IAC47_04340</name>
</gene>
<dbReference type="Pfam" id="PF13620">
    <property type="entry name" value="CarboxypepD_reg"/>
    <property type="match status" value="1"/>
</dbReference>
<evidence type="ECO:0000313" key="3">
    <source>
        <dbReference type="Proteomes" id="UP000824267"/>
    </source>
</evidence>
<accession>A0A9D1RFV1</accession>
<keyword evidence="1" id="KW-0732">Signal</keyword>
<dbReference type="SUPFAM" id="SSF49464">
    <property type="entry name" value="Carboxypeptidase regulatory domain-like"/>
    <property type="match status" value="1"/>
</dbReference>
<dbReference type="SUPFAM" id="SSF56935">
    <property type="entry name" value="Porins"/>
    <property type="match status" value="1"/>
</dbReference>
<dbReference type="Gene3D" id="2.60.40.1120">
    <property type="entry name" value="Carboxypeptidase-like, regulatory domain"/>
    <property type="match status" value="1"/>
</dbReference>
<reference evidence="2" key="1">
    <citation type="journal article" date="2021" name="PeerJ">
        <title>Extensive microbial diversity within the chicken gut microbiome revealed by metagenomics and culture.</title>
        <authorList>
            <person name="Gilroy R."/>
            <person name="Ravi A."/>
            <person name="Getino M."/>
            <person name="Pursley I."/>
            <person name="Horton D.L."/>
            <person name="Alikhan N.F."/>
            <person name="Baker D."/>
            <person name="Gharbi K."/>
            <person name="Hall N."/>
            <person name="Watson M."/>
            <person name="Adriaenssens E.M."/>
            <person name="Foster-Nyarko E."/>
            <person name="Jarju S."/>
            <person name="Secka A."/>
            <person name="Antonio M."/>
            <person name="Oren A."/>
            <person name="Chaudhuri R.R."/>
            <person name="La Ragione R."/>
            <person name="Hildebrand F."/>
            <person name="Pallen M.J."/>
        </authorList>
    </citation>
    <scope>NUCLEOTIDE SEQUENCE</scope>
    <source>
        <strain evidence="2">Gambia16-930</strain>
    </source>
</reference>
<dbReference type="AlphaFoldDB" id="A0A9D1RFV1"/>